<dbReference type="InterPro" id="IPR041698">
    <property type="entry name" value="Methyltransf_25"/>
</dbReference>
<evidence type="ECO:0000313" key="5">
    <source>
        <dbReference type="Proteomes" id="UP000318834"/>
    </source>
</evidence>
<evidence type="ECO:0000313" key="4">
    <source>
        <dbReference type="EMBL" id="TMI75639.1"/>
    </source>
</evidence>
<gene>
    <name evidence="4" type="ORF">E6H05_06240</name>
</gene>
<evidence type="ECO:0000256" key="1">
    <source>
        <dbReference type="ARBA" id="ARBA00022603"/>
    </source>
</evidence>
<dbReference type="SUPFAM" id="SSF53335">
    <property type="entry name" value="S-adenosyl-L-methionine-dependent methyltransferases"/>
    <property type="match status" value="1"/>
</dbReference>
<dbReference type="PANTHER" id="PTHR44942:SF4">
    <property type="entry name" value="METHYLTRANSFERASE TYPE 11 DOMAIN-CONTAINING PROTEIN"/>
    <property type="match status" value="1"/>
</dbReference>
<dbReference type="PANTHER" id="PTHR44942">
    <property type="entry name" value="METHYLTRANSF_11 DOMAIN-CONTAINING PROTEIN"/>
    <property type="match status" value="1"/>
</dbReference>
<dbReference type="Proteomes" id="UP000318834">
    <property type="component" value="Unassembled WGS sequence"/>
</dbReference>
<dbReference type="InterPro" id="IPR051052">
    <property type="entry name" value="Diverse_substrate_MTase"/>
</dbReference>
<evidence type="ECO:0000256" key="2">
    <source>
        <dbReference type="ARBA" id="ARBA00022679"/>
    </source>
</evidence>
<keyword evidence="2 4" id="KW-0808">Transferase</keyword>
<comment type="caution">
    <text evidence="4">The sequence shown here is derived from an EMBL/GenBank/DDBJ whole genome shotgun (WGS) entry which is preliminary data.</text>
</comment>
<protein>
    <submittedName>
        <fullName evidence="4">Class I SAM-dependent methyltransferase</fullName>
    </submittedName>
</protein>
<dbReference type="Gene3D" id="3.40.50.150">
    <property type="entry name" value="Vaccinia Virus protein VP39"/>
    <property type="match status" value="1"/>
</dbReference>
<name>A0A537IWE5_9BACT</name>
<sequence>MTWEVGSVRGVRRDPERLEVQMLLRHAPLRGARVLDVGCGDGRLTRRIAGVAQSVVGVDPDAGQIERAKRLSPVRVRGKIRFQVGRAETLRFPDQSFHAVIFSWSL</sequence>
<dbReference type="GO" id="GO:0032259">
    <property type="term" value="P:methylation"/>
    <property type="evidence" value="ECO:0007669"/>
    <property type="project" value="UniProtKB-KW"/>
</dbReference>
<dbReference type="InterPro" id="IPR029063">
    <property type="entry name" value="SAM-dependent_MTases_sf"/>
</dbReference>
<feature type="domain" description="Methyltransferase" evidence="3">
    <location>
        <begin position="34"/>
        <end position="103"/>
    </location>
</feature>
<reference evidence="4 5" key="1">
    <citation type="journal article" date="2019" name="Nat. Microbiol.">
        <title>Mediterranean grassland soil C-N compound turnover is dependent on rainfall and depth, and is mediated by genomically divergent microorganisms.</title>
        <authorList>
            <person name="Diamond S."/>
            <person name="Andeer P.F."/>
            <person name="Li Z."/>
            <person name="Crits-Christoph A."/>
            <person name="Burstein D."/>
            <person name="Anantharaman K."/>
            <person name="Lane K.R."/>
            <person name="Thomas B.C."/>
            <person name="Pan C."/>
            <person name="Northen T.R."/>
            <person name="Banfield J.F."/>
        </authorList>
    </citation>
    <scope>NUCLEOTIDE SEQUENCE [LARGE SCALE GENOMIC DNA]</scope>
    <source>
        <strain evidence="4">NP_8</strain>
    </source>
</reference>
<dbReference type="AlphaFoldDB" id="A0A537IWE5"/>
<dbReference type="EMBL" id="VBAP01000042">
    <property type="protein sequence ID" value="TMI75639.1"/>
    <property type="molecule type" value="Genomic_DNA"/>
</dbReference>
<organism evidence="4 5">
    <name type="scientific">Candidatus Segetimicrobium genomatis</name>
    <dbReference type="NCBI Taxonomy" id="2569760"/>
    <lineage>
        <taxon>Bacteria</taxon>
        <taxon>Bacillati</taxon>
        <taxon>Candidatus Sysuimicrobiota</taxon>
        <taxon>Candidatus Sysuimicrobiia</taxon>
        <taxon>Candidatus Sysuimicrobiales</taxon>
        <taxon>Candidatus Segetimicrobiaceae</taxon>
        <taxon>Candidatus Segetimicrobium</taxon>
    </lineage>
</organism>
<dbReference type="CDD" id="cd02440">
    <property type="entry name" value="AdoMet_MTases"/>
    <property type="match status" value="1"/>
</dbReference>
<proteinExistence type="predicted"/>
<accession>A0A537IWE5</accession>
<keyword evidence="1 4" id="KW-0489">Methyltransferase</keyword>
<dbReference type="Pfam" id="PF13649">
    <property type="entry name" value="Methyltransf_25"/>
    <property type="match status" value="1"/>
</dbReference>
<dbReference type="GO" id="GO:0008168">
    <property type="term" value="F:methyltransferase activity"/>
    <property type="evidence" value="ECO:0007669"/>
    <property type="project" value="UniProtKB-KW"/>
</dbReference>
<evidence type="ECO:0000259" key="3">
    <source>
        <dbReference type="Pfam" id="PF13649"/>
    </source>
</evidence>